<evidence type="ECO:0000259" key="11">
    <source>
        <dbReference type="PROSITE" id="PS51321"/>
    </source>
</evidence>
<feature type="domain" description="TFIIS central" evidence="11">
    <location>
        <begin position="361"/>
        <end position="480"/>
    </location>
</feature>
<evidence type="ECO:0000256" key="9">
    <source>
        <dbReference type="ARBA" id="ARBA00071086"/>
    </source>
</evidence>
<dbReference type="Pfam" id="PF07500">
    <property type="entry name" value="TFIIS_M"/>
    <property type="match status" value="1"/>
</dbReference>
<feature type="compositionally biased region" description="Basic and acidic residues" evidence="10">
    <location>
        <begin position="23"/>
        <end position="40"/>
    </location>
</feature>
<name>A0A8I6GA40_RAT</name>
<organism evidence="12 13">
    <name type="scientific">Rattus norvegicus</name>
    <name type="common">Rat</name>
    <dbReference type="NCBI Taxonomy" id="10116"/>
    <lineage>
        <taxon>Eukaryota</taxon>
        <taxon>Metazoa</taxon>
        <taxon>Chordata</taxon>
        <taxon>Craniata</taxon>
        <taxon>Vertebrata</taxon>
        <taxon>Euteleostomi</taxon>
        <taxon>Mammalia</taxon>
        <taxon>Eutheria</taxon>
        <taxon>Euarchontoglires</taxon>
        <taxon>Glires</taxon>
        <taxon>Rodentia</taxon>
        <taxon>Myomorpha</taxon>
        <taxon>Muroidea</taxon>
        <taxon>Muridae</taxon>
        <taxon>Murinae</taxon>
        <taxon>Rattus</taxon>
    </lineage>
</organism>
<dbReference type="AGR" id="RGD:150345025"/>
<sequence>MEGASSPSLRQAITVEGMVSPKGDGRVPTHSKEGLSEKDLPPSPVLPPRRSRRKCRKCSICPQDEEESYFSLKLGQRPSGDPPERAPPEAFAGPQSLLSSKNTGLEEPAGSWAECALESEVENMFFAKDVLPPDSLDHLFEFPGLFAGEPLSLVTQDPPQSPALYPEVLTGDSTKQQKAQSGFVVGSPGTPPHPERPEDKAQPGSRMELGQGLATPADFCASSLEPLGGLDGASQEQRRPKHVNKRPWGSPDNSSQDHPEEARKNDCSRPEVRVSCGVKSVYYVCSGSGIKLLGAVSSRQPGQTEPMEELKASSARRKRKPMTAHPACCQSDPSEAENVQPLQQRAEDPGEREIMPLDVGVRSTVVRAMQEVLWTRTQELPNLELREDEVEGIAEGIEAALFHLTQDTNLRYKSKYRNLLFNLRDPRNDLFLKVAHCDVTPKDLVQMSSIQLAPKELSRWRDQEKRRSLDIIEQQQKEPYRLPASKLTHKGEVEIPRDSDQMLTLEDLMEPMVPRECSLQALTTPLEDTTDWHQHHLCDSSCQICTDQKSSTKLPAFSPAAMNEEENTIQKAPSPVPVSSPEMLKVGKTPPKEPQDRLQMPAGPKPVPPSPPPWEGSLDMFSIKHFRTKAQLISGHSCQLVQGLPEVIRSAGRLPPNHIWDLLDSMGPSRAKDICVVRLSPHGSRDIQNYRLLYSYLNDKQCHCLATVHHVKMVLMPLPAFEPLPARLRPLGGPGLETAHTSLLLAVLFPEDELPDTALSSPVWSKAPKTVSFSKKVERIRYSSEDRRSEATPRGPSPHEEEPKQSLAQGNLAPRSVCAPQSLSRGRGSEPGWGQWSSEAGWHYSQHYSQHPNPAGPMFPGISRGQHLHRASCFHHDLHQHLKVLVTMSHQFQASLRPQGQDSCLPSTVVSVVPDPPGSSSGPLDGGGSGCPLPEGPDPLELPEEC</sequence>
<feature type="region of interest" description="Disordered" evidence="10">
    <location>
        <begin position="561"/>
        <end position="611"/>
    </location>
</feature>
<dbReference type="GO" id="GO:0141196">
    <property type="term" value="P:transposable element silencing by piRNA-mediated DNA methylation"/>
    <property type="evidence" value="ECO:0000266"/>
    <property type="project" value="RGD"/>
</dbReference>
<keyword evidence="5" id="KW-0744">Spermatogenesis</keyword>
<dbReference type="PANTHER" id="PTHR11477">
    <property type="entry name" value="TRANSCRIPTION FACTOR S-II ZINC FINGER DOMAIN-CONTAINING PROTEIN"/>
    <property type="match status" value="1"/>
</dbReference>
<dbReference type="GO" id="GO:0030154">
    <property type="term" value="P:cell differentiation"/>
    <property type="evidence" value="ECO:0007669"/>
    <property type="project" value="UniProtKB-KW"/>
</dbReference>
<dbReference type="GO" id="GO:0006357">
    <property type="term" value="P:regulation of transcription by RNA polymerase II"/>
    <property type="evidence" value="ECO:0000318"/>
    <property type="project" value="GO_Central"/>
</dbReference>
<dbReference type="GO" id="GO:0030674">
    <property type="term" value="F:protein-macromolecule adaptor activity"/>
    <property type="evidence" value="ECO:0000266"/>
    <property type="project" value="RGD"/>
</dbReference>
<feature type="region of interest" description="Disordered" evidence="10">
    <location>
        <begin position="150"/>
        <end position="270"/>
    </location>
</feature>
<evidence type="ECO:0000256" key="2">
    <source>
        <dbReference type="ARBA" id="ARBA00004286"/>
    </source>
</evidence>
<keyword evidence="4" id="KW-0221">Differentiation</keyword>
<keyword evidence="3" id="KW-0158">Chromosome</keyword>
<evidence type="ECO:0000256" key="1">
    <source>
        <dbReference type="ARBA" id="ARBA00004123"/>
    </source>
</evidence>
<dbReference type="GO" id="GO:0005634">
    <property type="term" value="C:nucleus"/>
    <property type="evidence" value="ECO:0000266"/>
    <property type="project" value="RGD"/>
</dbReference>
<dbReference type="OMA" id="HGDVTPH"/>
<keyword evidence="7" id="KW-0539">Nucleus</keyword>
<dbReference type="Proteomes" id="UP000002494">
    <property type="component" value="Chromosome 5"/>
</dbReference>
<evidence type="ECO:0000256" key="5">
    <source>
        <dbReference type="ARBA" id="ARBA00022871"/>
    </source>
</evidence>
<feature type="region of interest" description="Disordered" evidence="10">
    <location>
        <begin position="782"/>
        <end position="835"/>
    </location>
</feature>
<evidence type="ECO:0000313" key="14">
    <source>
        <dbReference type="RGD" id="1560989"/>
    </source>
</evidence>
<reference evidence="12" key="3">
    <citation type="submission" date="2025-09" db="UniProtKB">
        <authorList>
            <consortium name="Ensembl"/>
        </authorList>
    </citation>
    <scope>IDENTIFICATION</scope>
    <source>
        <strain evidence="12">Brown Norway</strain>
    </source>
</reference>
<dbReference type="Ensembl" id="ENSRNOT00000109086.2">
    <property type="protein sequence ID" value="ENSRNOP00000084250.1"/>
    <property type="gene ID" value="ENSRNOG00000064683.2"/>
</dbReference>
<dbReference type="GO" id="GO:0141176">
    <property type="term" value="P:gene silencing by piRNA-directed DNA methylation"/>
    <property type="evidence" value="ECO:0000266"/>
    <property type="project" value="RGD"/>
</dbReference>
<evidence type="ECO:0000256" key="7">
    <source>
        <dbReference type="ARBA" id="ARBA00023242"/>
    </source>
</evidence>
<evidence type="ECO:0000256" key="10">
    <source>
        <dbReference type="SAM" id="MobiDB-lite"/>
    </source>
</evidence>
<evidence type="ECO:0000256" key="4">
    <source>
        <dbReference type="ARBA" id="ARBA00022782"/>
    </source>
</evidence>
<dbReference type="PROSITE" id="PS51321">
    <property type="entry name" value="TFIIS_CENTRAL"/>
    <property type="match status" value="1"/>
</dbReference>
<dbReference type="GeneTree" id="ENSGT00940000162194"/>
<proteinExistence type="predicted"/>
<feature type="compositionally biased region" description="Polar residues" evidence="10">
    <location>
        <begin position="1"/>
        <end position="11"/>
    </location>
</feature>
<feature type="region of interest" description="Disordered" evidence="10">
    <location>
        <begin position="1"/>
        <end position="57"/>
    </location>
</feature>
<dbReference type="PANTHER" id="PTHR11477:SF18">
    <property type="entry name" value="SPOC DOMAIN-CONTAINING PROTEIN 1"/>
    <property type="match status" value="1"/>
</dbReference>
<protein>
    <recommendedName>
        <fullName evidence="9">SPOC domain-containing protein 1</fullName>
    </recommendedName>
</protein>
<dbReference type="AlphaFoldDB" id="A0A8I6GA40"/>
<feature type="region of interest" description="Disordered" evidence="10">
    <location>
        <begin position="297"/>
        <end position="351"/>
    </location>
</feature>
<keyword evidence="13" id="KW-1185">Reference proteome</keyword>
<dbReference type="RGD" id="1560989">
    <property type="gene designation" value="Spocd1"/>
</dbReference>
<dbReference type="InterPro" id="IPR003618">
    <property type="entry name" value="TFIIS_cen_dom"/>
</dbReference>
<evidence type="ECO:0000256" key="8">
    <source>
        <dbReference type="ARBA" id="ARBA00059288"/>
    </source>
</evidence>
<evidence type="ECO:0000313" key="13">
    <source>
        <dbReference type="Proteomes" id="UP000002494"/>
    </source>
</evidence>
<evidence type="ECO:0000256" key="6">
    <source>
        <dbReference type="ARBA" id="ARBA00023158"/>
    </source>
</evidence>
<feature type="compositionally biased region" description="Basic and acidic residues" evidence="10">
    <location>
        <begin position="782"/>
        <end position="804"/>
    </location>
</feature>
<evidence type="ECO:0000313" key="12">
    <source>
        <dbReference type="Ensembl" id="ENSRNOP00000084250.1"/>
    </source>
</evidence>
<accession>A0A8I6GA40</accession>
<dbReference type="SUPFAM" id="SSF46942">
    <property type="entry name" value="Elongation factor TFIIS domain 2"/>
    <property type="match status" value="1"/>
</dbReference>
<dbReference type="GO" id="GO:0005694">
    <property type="term" value="C:chromosome"/>
    <property type="evidence" value="ECO:0007669"/>
    <property type="project" value="UniProtKB-SubCell"/>
</dbReference>
<dbReference type="InterPro" id="IPR036575">
    <property type="entry name" value="TFIIS_cen_dom_sf"/>
</dbReference>
<dbReference type="GO" id="GO:0007283">
    <property type="term" value="P:spermatogenesis"/>
    <property type="evidence" value="ECO:0000266"/>
    <property type="project" value="RGD"/>
</dbReference>
<dbReference type="GO" id="GO:0006351">
    <property type="term" value="P:DNA-templated transcription"/>
    <property type="evidence" value="ECO:0007669"/>
    <property type="project" value="InterPro"/>
</dbReference>
<keyword evidence="6" id="KW-0943">RNA-mediated gene silencing</keyword>
<feature type="compositionally biased region" description="Basic and acidic residues" evidence="10">
    <location>
        <begin position="255"/>
        <end position="270"/>
    </location>
</feature>
<feature type="region of interest" description="Disordered" evidence="10">
    <location>
        <begin position="898"/>
        <end position="946"/>
    </location>
</feature>
<comment type="subcellular location">
    <subcellularLocation>
        <location evidence="2">Chromosome</location>
    </subcellularLocation>
    <subcellularLocation>
        <location evidence="1">Nucleus</location>
    </subcellularLocation>
</comment>
<reference evidence="12" key="2">
    <citation type="submission" date="2025-08" db="UniProtKB">
        <authorList>
            <consortium name="Ensembl"/>
        </authorList>
    </citation>
    <scope>IDENTIFICATION</scope>
    <source>
        <strain evidence="12">Brown Norway</strain>
    </source>
</reference>
<dbReference type="Pfam" id="PF07744">
    <property type="entry name" value="SPOC"/>
    <property type="match status" value="1"/>
</dbReference>
<dbReference type="Gene3D" id="1.10.472.30">
    <property type="entry name" value="Transcription elongation factor S-II, central domain"/>
    <property type="match status" value="1"/>
</dbReference>
<dbReference type="FunFam" id="1.10.472.30:FF:000004">
    <property type="entry name" value="SPOC domain containing 1"/>
    <property type="match status" value="1"/>
</dbReference>
<evidence type="ECO:0000256" key="3">
    <source>
        <dbReference type="ARBA" id="ARBA00022454"/>
    </source>
</evidence>
<gene>
    <name evidence="14" type="primary">Spocd1</name>
</gene>
<comment type="function">
    <text evidence="8">Protein adapter that acts as an essential executor of PIWIL4-piRNA pathway directed transposon DNA methylation and silencing in the male embryonic germ cells. Recruited to young transposons, which are specifically marked with histone H3 trimethylated at both 'Lys-4' and 'Lys-9' (H3K4me3K9me3), via its association with SPIN1 chromatin reader, and associates with the de novo DNA methylation machinery and repressive chromatin remodeling complexes. Following this, PIWIL4 engages with nascent transposable element transcript to direct piRNA-directed DNA methylation. Not required for piRNA biosynthesis.</text>
</comment>
<dbReference type="SMART" id="SM00510">
    <property type="entry name" value="TFS2M"/>
    <property type="match status" value="1"/>
</dbReference>
<dbReference type="GlyGen" id="A0A8I6GA40">
    <property type="glycosylation" value="1 site"/>
</dbReference>
<feature type="region of interest" description="Disordered" evidence="10">
    <location>
        <begin position="69"/>
        <end position="106"/>
    </location>
</feature>
<reference evidence="12" key="1">
    <citation type="submission" date="2024-01" db="EMBL/GenBank/DDBJ databases">
        <title>GRCr8: a new rat reference genome assembly contstructed from accurate long reads and long range scaffolding.</title>
        <authorList>
            <person name="Doris P.A."/>
            <person name="Kalbfleisch T."/>
            <person name="Li K."/>
            <person name="Howe K."/>
            <person name="Wood J."/>
        </authorList>
    </citation>
    <scope>NUCLEOTIDE SEQUENCE [LARGE SCALE GENOMIC DNA]</scope>
    <source>
        <strain evidence="12">Brown Norway</strain>
    </source>
</reference>
<feature type="compositionally biased region" description="Polar residues" evidence="10">
    <location>
        <begin position="171"/>
        <end position="180"/>
    </location>
</feature>
<dbReference type="GO" id="GO:0141006">
    <property type="term" value="P:transposable element silencing by piRNA-mediated heterochromatin formation"/>
    <property type="evidence" value="ECO:0000266"/>
    <property type="project" value="RGD"/>
</dbReference>
<feature type="compositionally biased region" description="Low complexity" evidence="10">
    <location>
        <begin position="905"/>
        <end position="923"/>
    </location>
</feature>
<dbReference type="InterPro" id="IPR012921">
    <property type="entry name" value="SPOC_C"/>
</dbReference>